<dbReference type="Proteomes" id="UP001239909">
    <property type="component" value="Unassembled WGS sequence"/>
</dbReference>
<protein>
    <recommendedName>
        <fullName evidence="3">Sulfotransferase family protein</fullName>
    </recommendedName>
</protein>
<reference evidence="1 2" key="1">
    <citation type="submission" date="2023-04" db="EMBL/GenBank/DDBJ databases">
        <title>Marinoamorphus aggregata gen. nov., sp. Nov., isolate from tissue of brittle star Ophioplocus japonicus.</title>
        <authorList>
            <person name="Kawano K."/>
            <person name="Sawayama S."/>
            <person name="Nakagawa S."/>
        </authorList>
    </citation>
    <scope>NUCLEOTIDE SEQUENCE [LARGE SCALE GENOMIC DNA]</scope>
    <source>
        <strain evidence="1 2">NKW23</strain>
    </source>
</reference>
<evidence type="ECO:0000313" key="2">
    <source>
        <dbReference type="Proteomes" id="UP001239909"/>
    </source>
</evidence>
<name>A0ABQ6LML7_9RHOB</name>
<dbReference type="Pfam" id="PF13469">
    <property type="entry name" value="Sulfotransfer_3"/>
    <property type="match status" value="1"/>
</dbReference>
<dbReference type="EMBL" id="BSYI01000023">
    <property type="protein sequence ID" value="GMG83696.1"/>
    <property type="molecule type" value="Genomic_DNA"/>
</dbReference>
<dbReference type="RefSeq" id="WP_285672488.1">
    <property type="nucleotide sequence ID" value="NZ_BSYI01000023.1"/>
</dbReference>
<keyword evidence="2" id="KW-1185">Reference proteome</keyword>
<accession>A0ABQ6LML7</accession>
<evidence type="ECO:0000313" key="1">
    <source>
        <dbReference type="EMBL" id="GMG83696.1"/>
    </source>
</evidence>
<dbReference type="SUPFAM" id="SSF52540">
    <property type="entry name" value="P-loop containing nucleoside triphosphate hydrolases"/>
    <property type="match status" value="1"/>
</dbReference>
<sequence>MAMESAAIRCGEAPAPTFVLGLGAQKAGTTWLHDYLGGMGCANFGFAKEYHILDALHLPECRSFHRQRIERARAMLAEGGRRFGATPTLWREIAFEADIAQYHDYFTGLARHRPGVCLTGDITPSYAGLPARVLAETRAAFAARGVRTVAVFLMRDPVERCWSAVRMARRRRRADDPAAAERLTEAEALRRYAGSRLAEFRTRYDLTVMAIEAAFPPEDIFLGFYETLFEEAELARLCRVLGVPFRTPDTGRRLNASAKGAPLDPAVCRQVAERFAPVYRFAAARYGAERIARLWPGARLLPAEAGRQVPAA</sequence>
<gene>
    <name evidence="1" type="ORF">LNKW23_29090</name>
</gene>
<dbReference type="Gene3D" id="3.40.50.300">
    <property type="entry name" value="P-loop containing nucleotide triphosphate hydrolases"/>
    <property type="match status" value="1"/>
</dbReference>
<evidence type="ECO:0008006" key="3">
    <source>
        <dbReference type="Google" id="ProtNLM"/>
    </source>
</evidence>
<dbReference type="InterPro" id="IPR027417">
    <property type="entry name" value="P-loop_NTPase"/>
</dbReference>
<comment type="caution">
    <text evidence="1">The sequence shown here is derived from an EMBL/GenBank/DDBJ whole genome shotgun (WGS) entry which is preliminary data.</text>
</comment>
<proteinExistence type="predicted"/>
<organism evidence="1 2">
    <name type="scientific">Paralimibaculum aggregatum</name>
    <dbReference type="NCBI Taxonomy" id="3036245"/>
    <lineage>
        <taxon>Bacteria</taxon>
        <taxon>Pseudomonadati</taxon>
        <taxon>Pseudomonadota</taxon>
        <taxon>Alphaproteobacteria</taxon>
        <taxon>Rhodobacterales</taxon>
        <taxon>Paracoccaceae</taxon>
        <taxon>Paralimibaculum</taxon>
    </lineage>
</organism>